<gene>
    <name evidence="1" type="ORF">SOIL9_84980</name>
</gene>
<organism evidence="1 2">
    <name type="scientific">Gemmata massiliana</name>
    <dbReference type="NCBI Taxonomy" id="1210884"/>
    <lineage>
        <taxon>Bacteria</taxon>
        <taxon>Pseudomonadati</taxon>
        <taxon>Planctomycetota</taxon>
        <taxon>Planctomycetia</taxon>
        <taxon>Gemmatales</taxon>
        <taxon>Gemmataceae</taxon>
        <taxon>Gemmata</taxon>
    </lineage>
</organism>
<sequence length="202" mass="21749">MPVAPPDPANLQTEQDVPHPVLLNTWKHHAGWIRERISAAVRAGSAGVAALPAEMAVVGSRLMDLYVGTLKPATIAEAVIADLNTRGLFEFDPLAKWLAEQGAYALTELPDRSTWTIRLGPADGRYLHLHPGRWARHTMRVQANTLRSAVMAHALARLTGRAANELEVVNEARKQYLGMLPVHELTGTGGLGAVIAALQAPA</sequence>
<proteinExistence type="predicted"/>
<reference evidence="1 2" key="1">
    <citation type="submission" date="2019-05" db="EMBL/GenBank/DDBJ databases">
        <authorList>
            <consortium name="Science for Life Laboratories"/>
        </authorList>
    </citation>
    <scope>NUCLEOTIDE SEQUENCE [LARGE SCALE GENOMIC DNA]</scope>
    <source>
        <strain evidence="1">Soil9</strain>
    </source>
</reference>
<accession>A0A6P2DHH8</accession>
<evidence type="ECO:0000313" key="2">
    <source>
        <dbReference type="Proteomes" id="UP000464178"/>
    </source>
</evidence>
<evidence type="ECO:0000313" key="1">
    <source>
        <dbReference type="EMBL" id="VTR99496.1"/>
    </source>
</evidence>
<dbReference type="RefSeq" id="WP_162671898.1">
    <property type="nucleotide sequence ID" value="NZ_LR593886.1"/>
</dbReference>
<name>A0A6P2DHH8_9BACT</name>
<dbReference type="AlphaFoldDB" id="A0A6P2DHH8"/>
<protein>
    <submittedName>
        <fullName evidence="1">Uncharacterized protein</fullName>
    </submittedName>
</protein>
<dbReference type="KEGG" id="gms:SOIL9_84980"/>
<keyword evidence="2" id="KW-1185">Reference proteome</keyword>
<dbReference type="EMBL" id="LR593886">
    <property type="protein sequence ID" value="VTR99496.1"/>
    <property type="molecule type" value="Genomic_DNA"/>
</dbReference>
<dbReference type="Proteomes" id="UP000464178">
    <property type="component" value="Chromosome"/>
</dbReference>